<protein>
    <submittedName>
        <fullName evidence="5">Ankyrin repeat-containing domain protein</fullName>
    </submittedName>
</protein>
<reference evidence="5 6" key="1">
    <citation type="submission" date="2020-07" db="EMBL/GenBank/DDBJ databases">
        <title>Comparative genomics of pyrophilous fungi reveals a link between fire events and developmental genes.</title>
        <authorList>
            <consortium name="DOE Joint Genome Institute"/>
            <person name="Steindorff A.S."/>
            <person name="Carver A."/>
            <person name="Calhoun S."/>
            <person name="Stillman K."/>
            <person name="Liu H."/>
            <person name="Lipzen A."/>
            <person name="Pangilinan J."/>
            <person name="Labutti K."/>
            <person name="Bruns T.D."/>
            <person name="Grigoriev I.V."/>
        </authorList>
    </citation>
    <scope>NUCLEOTIDE SEQUENCE [LARGE SCALE GENOMIC DNA]</scope>
    <source>
        <strain evidence="5 6">CBS 144469</strain>
    </source>
</reference>
<dbReference type="InterPro" id="IPR056884">
    <property type="entry name" value="NPHP3-like_N"/>
</dbReference>
<feature type="repeat" description="ANK" evidence="2">
    <location>
        <begin position="434"/>
        <end position="466"/>
    </location>
</feature>
<proteinExistence type="predicted"/>
<dbReference type="AlphaFoldDB" id="A0A8H6HZI4"/>
<dbReference type="Pfam" id="PF22939">
    <property type="entry name" value="WHD_GPIID"/>
    <property type="match status" value="1"/>
</dbReference>
<evidence type="ECO:0000259" key="4">
    <source>
        <dbReference type="Pfam" id="PF24883"/>
    </source>
</evidence>
<dbReference type="Pfam" id="PF24883">
    <property type="entry name" value="NPHP3_N"/>
    <property type="match status" value="1"/>
</dbReference>
<evidence type="ECO:0000256" key="2">
    <source>
        <dbReference type="PROSITE-ProRule" id="PRU00023"/>
    </source>
</evidence>
<dbReference type="SMART" id="SM00248">
    <property type="entry name" value="ANK"/>
    <property type="match status" value="8"/>
</dbReference>
<dbReference type="Proteomes" id="UP000521943">
    <property type="component" value="Unassembled WGS sequence"/>
</dbReference>
<evidence type="ECO:0000313" key="5">
    <source>
        <dbReference type="EMBL" id="KAF6755935.1"/>
    </source>
</evidence>
<feature type="domain" description="GPI inositol-deacylase winged helix" evidence="3">
    <location>
        <begin position="228"/>
        <end position="304"/>
    </location>
</feature>
<dbReference type="EMBL" id="JACGCI010000028">
    <property type="protein sequence ID" value="KAF6755935.1"/>
    <property type="molecule type" value="Genomic_DNA"/>
</dbReference>
<dbReference type="PROSITE" id="PS50088">
    <property type="entry name" value="ANK_REPEAT"/>
    <property type="match status" value="1"/>
</dbReference>
<dbReference type="InterPro" id="IPR002110">
    <property type="entry name" value="Ankyrin_rpt"/>
</dbReference>
<name>A0A8H6HZI4_9AGAR</name>
<sequence>MFPGRTETAIIYAFLRYSDSLSLLNIIAGLLDQLVRSHSIAFAHILPTYQHSKKYGDELSCSEAVEALRGILNLFADVFIIIDGLDEVDDATKGGLLRFIASIQAHVLITCRPLDHFKRHHTPHALHISVQAQTRDIDIYVAQRIQESAVLSEILSKNPAIAGMLSALVKEKSQGMFLLARLQMELVLERCTSVGSLLKAIETLPSGITDMYRSTMERINSQSEDRVSIAHRTLIWILHARRDLSPEELLHALTFSFDDLVFDENSLVSISVLLSICCGLIKVEGKEEEGPVVRFIHYSTQEFMKTLTFPHLPDPDNMLAVTNTACVDIHLTQIMRSLDPNDLFELYSHDQDHRVLLRYALPNWGHHARDCDELQKLDPFIRSFLSKRSNYILMGFQGHSGIGWQVSTGLHLAAAYGLDNLISSKALPYIPTHGTQTPFHLAAERGHATALVALLKHYSGVHVRDKDSKTPLHGADWEVAQILLNLSPSDNWRSFPSEIVDANARNSRGDSAFMLACRRLSSDGDERLPRLFISQPGIDPDLPSLSGETVLSVCLSEPYTSFSDRRDTISQLLISSFPNIDVDTENRRGETSFMHACDSSSLAMVTWFLSRNRESDPDFIHQEDWRGRNALERLVEEPEYGSREELDGRQMIMELLTRHGGTVRVLHGKGESQTISSVCLNDNHRRYGNGRTSLMVMALSYHLALQYLISRNSQDPDFLNAQDNDGLSALMIASKEHVDFSVKLLTACSSIDIHLRDRTGKSALVHVLEHNNVEAMAILLDHASWNLKSIRKAVIAAAQSSISPDMLNKLLGAKEVQQAFSWRLDAGDSADVIVLLAMLRRRPNGCKGILAKVIGHLPINRTNREW</sequence>
<dbReference type="OrthoDB" id="448455at2759"/>
<keyword evidence="2" id="KW-0040">ANK repeat</keyword>
<dbReference type="SUPFAM" id="SSF48403">
    <property type="entry name" value="Ankyrin repeat"/>
    <property type="match status" value="1"/>
</dbReference>
<dbReference type="InterPro" id="IPR054471">
    <property type="entry name" value="GPIID_WHD"/>
</dbReference>
<feature type="domain" description="Nephrocystin 3-like N-terminal" evidence="4">
    <location>
        <begin position="8"/>
        <end position="112"/>
    </location>
</feature>
<evidence type="ECO:0000256" key="1">
    <source>
        <dbReference type="ARBA" id="ARBA00022737"/>
    </source>
</evidence>
<organism evidence="5 6">
    <name type="scientific">Ephemerocybe angulata</name>
    <dbReference type="NCBI Taxonomy" id="980116"/>
    <lineage>
        <taxon>Eukaryota</taxon>
        <taxon>Fungi</taxon>
        <taxon>Dikarya</taxon>
        <taxon>Basidiomycota</taxon>
        <taxon>Agaricomycotina</taxon>
        <taxon>Agaricomycetes</taxon>
        <taxon>Agaricomycetidae</taxon>
        <taxon>Agaricales</taxon>
        <taxon>Agaricineae</taxon>
        <taxon>Psathyrellaceae</taxon>
        <taxon>Ephemerocybe</taxon>
    </lineage>
</organism>
<evidence type="ECO:0000259" key="3">
    <source>
        <dbReference type="Pfam" id="PF22939"/>
    </source>
</evidence>
<comment type="caution">
    <text evidence="5">The sequence shown here is derived from an EMBL/GenBank/DDBJ whole genome shotgun (WGS) entry which is preliminary data.</text>
</comment>
<dbReference type="InterPro" id="IPR036770">
    <property type="entry name" value="Ankyrin_rpt-contain_sf"/>
</dbReference>
<gene>
    <name evidence="5" type="ORF">DFP72DRAFT_895635</name>
</gene>
<dbReference type="Gene3D" id="1.25.40.20">
    <property type="entry name" value="Ankyrin repeat-containing domain"/>
    <property type="match status" value="2"/>
</dbReference>
<accession>A0A8H6HZI4</accession>
<evidence type="ECO:0000313" key="6">
    <source>
        <dbReference type="Proteomes" id="UP000521943"/>
    </source>
</evidence>
<keyword evidence="1" id="KW-0677">Repeat</keyword>
<dbReference type="PANTHER" id="PTHR10039:SF15">
    <property type="entry name" value="NACHT DOMAIN-CONTAINING PROTEIN"/>
    <property type="match status" value="1"/>
</dbReference>
<keyword evidence="6" id="KW-1185">Reference proteome</keyword>
<dbReference type="PANTHER" id="PTHR10039">
    <property type="entry name" value="AMELOGENIN"/>
    <property type="match status" value="1"/>
</dbReference>